<dbReference type="VEuPathDB" id="VectorBase:ASTEI20_042229"/>
<dbReference type="VEuPathDB" id="VectorBase:ASTEI04455"/>
<accession>A0A182Y7L9</accession>
<reference evidence="2" key="1">
    <citation type="journal article" date="2014" name="Genome Biol.">
        <title>Genome analysis of a major urban malaria vector mosquito, Anopheles stephensi.</title>
        <authorList>
            <person name="Jiang X."/>
            <person name="Peery A."/>
            <person name="Hall A.B."/>
            <person name="Sharma A."/>
            <person name="Chen X.G."/>
            <person name="Waterhouse R.M."/>
            <person name="Komissarov A."/>
            <person name="Riehle M.M."/>
            <person name="Shouche Y."/>
            <person name="Sharakhova M.V."/>
            <person name="Lawson D."/>
            <person name="Pakpour N."/>
            <person name="Arensburger P."/>
            <person name="Davidson V.L."/>
            <person name="Eiglmeier K."/>
            <person name="Emrich S."/>
            <person name="George P."/>
            <person name="Kennedy R.C."/>
            <person name="Mane S.P."/>
            <person name="Maslen G."/>
            <person name="Oringanje C."/>
            <person name="Qi Y."/>
            <person name="Settlage R."/>
            <person name="Tojo M."/>
            <person name="Tubio J.M."/>
            <person name="Unger M.F."/>
            <person name="Wang B."/>
            <person name="Vernick K.D."/>
            <person name="Ribeiro J.M."/>
            <person name="James A.A."/>
            <person name="Michel K."/>
            <person name="Riehle M.A."/>
            <person name="Luckhart S."/>
            <person name="Sharakhov I.V."/>
            <person name="Tu Z."/>
        </authorList>
    </citation>
    <scope>NUCLEOTIDE SEQUENCE [LARGE SCALE GENOMIC DNA]</scope>
    <source>
        <strain evidence="2">Indian</strain>
    </source>
</reference>
<organism evidence="1 2">
    <name type="scientific">Anopheles stephensi</name>
    <name type="common">Indo-Pakistan malaria mosquito</name>
    <dbReference type="NCBI Taxonomy" id="30069"/>
    <lineage>
        <taxon>Eukaryota</taxon>
        <taxon>Metazoa</taxon>
        <taxon>Ecdysozoa</taxon>
        <taxon>Arthropoda</taxon>
        <taxon>Hexapoda</taxon>
        <taxon>Insecta</taxon>
        <taxon>Pterygota</taxon>
        <taxon>Neoptera</taxon>
        <taxon>Endopterygota</taxon>
        <taxon>Diptera</taxon>
        <taxon>Nematocera</taxon>
        <taxon>Culicoidea</taxon>
        <taxon>Culicidae</taxon>
        <taxon>Anophelinae</taxon>
        <taxon>Anopheles</taxon>
    </lineage>
</organism>
<sequence>MTSRNPSDHPIFWCDELKRFERKRIADESLRDWKNRKLIERRSRAKEQSHAQFTGKANRCFRKACKGDE</sequence>
<dbReference type="AlphaFoldDB" id="A0A182Y7L9"/>
<name>A0A182Y7L9_ANOST</name>
<dbReference type="Proteomes" id="UP000076408">
    <property type="component" value="Unassembled WGS sequence"/>
</dbReference>
<keyword evidence="2" id="KW-1185">Reference proteome</keyword>
<proteinExistence type="predicted"/>
<reference evidence="1" key="2">
    <citation type="submission" date="2020-05" db="UniProtKB">
        <authorList>
            <consortium name="EnsemblMetazoa"/>
        </authorList>
    </citation>
    <scope>IDENTIFICATION</scope>
    <source>
        <strain evidence="1">Indian</strain>
    </source>
</reference>
<dbReference type="VEuPathDB" id="VectorBase:ASTE006161"/>
<dbReference type="EnsemblMetazoa" id="ASTEI04455-RA">
    <property type="protein sequence ID" value="ASTEI04455-PA"/>
    <property type="gene ID" value="ASTEI04455"/>
</dbReference>
<evidence type="ECO:0000313" key="2">
    <source>
        <dbReference type="Proteomes" id="UP000076408"/>
    </source>
</evidence>
<protein>
    <submittedName>
        <fullName evidence="1">Uncharacterized protein</fullName>
    </submittedName>
</protein>
<evidence type="ECO:0000313" key="1">
    <source>
        <dbReference type="EnsemblMetazoa" id="ASTEI04455-PA"/>
    </source>
</evidence>